<keyword evidence="1" id="KW-0472">Membrane</keyword>
<gene>
    <name evidence="2" type="ORF">N478_25215</name>
</gene>
<dbReference type="RefSeq" id="WP_063382296.1">
    <property type="nucleotide sequence ID" value="NZ_AUXX01000038.1"/>
</dbReference>
<evidence type="ECO:0000256" key="1">
    <source>
        <dbReference type="SAM" id="Phobius"/>
    </source>
</evidence>
<evidence type="ECO:0008006" key="4">
    <source>
        <dbReference type="Google" id="ProtNLM"/>
    </source>
</evidence>
<dbReference type="AlphaFoldDB" id="A0A167KCJ7"/>
<evidence type="ECO:0000313" key="2">
    <source>
        <dbReference type="EMBL" id="KZN62595.1"/>
    </source>
</evidence>
<feature type="transmembrane region" description="Helical" evidence="1">
    <location>
        <begin position="48"/>
        <end position="67"/>
    </location>
</feature>
<accession>A0A167KCJ7</accession>
<sequence length="168" mass="19305">MQLQEINKSRYRKHLNWVIGACITALTVGSLGIAQVLILFFPDSDGSHFHWNLLGVVVTCIIIATILRRIKLHPFMVEVVYVWELKQTLNRITRKMPKLKKAAQQGNVNAMLAIHYSYAGSRQLWTLDDNTITMEDLAIWQAELDALAAQYQVTLDLSKYREEMLKAF</sequence>
<dbReference type="Pfam" id="PF11286">
    <property type="entry name" value="DUF3087"/>
    <property type="match status" value="1"/>
</dbReference>
<organism evidence="2 3">
    <name type="scientific">Pseudoalteromonas luteoviolacea S4060-1</name>
    <dbReference type="NCBI Taxonomy" id="1365257"/>
    <lineage>
        <taxon>Bacteria</taxon>
        <taxon>Pseudomonadati</taxon>
        <taxon>Pseudomonadota</taxon>
        <taxon>Gammaproteobacteria</taxon>
        <taxon>Alteromonadales</taxon>
        <taxon>Pseudoalteromonadaceae</taxon>
        <taxon>Pseudoalteromonas</taxon>
    </lineage>
</organism>
<evidence type="ECO:0000313" key="3">
    <source>
        <dbReference type="Proteomes" id="UP000076661"/>
    </source>
</evidence>
<reference evidence="2 3" key="1">
    <citation type="submission" date="2013-07" db="EMBL/GenBank/DDBJ databases">
        <title>Comparative Genomic and Metabolomic Analysis of Twelve Strains of Pseudoalteromonas luteoviolacea.</title>
        <authorList>
            <person name="Vynne N.G."/>
            <person name="Mansson M."/>
            <person name="Gram L."/>
        </authorList>
    </citation>
    <scope>NUCLEOTIDE SEQUENCE [LARGE SCALE GENOMIC DNA]</scope>
    <source>
        <strain evidence="2 3">S4060-1</strain>
    </source>
</reference>
<protein>
    <recommendedName>
        <fullName evidence="4">DUF3087 domain-containing protein</fullName>
    </recommendedName>
</protein>
<dbReference type="EMBL" id="AUXX01000038">
    <property type="protein sequence ID" value="KZN62595.1"/>
    <property type="molecule type" value="Genomic_DNA"/>
</dbReference>
<dbReference type="InterPro" id="IPR021438">
    <property type="entry name" value="DUF3087"/>
</dbReference>
<dbReference type="Proteomes" id="UP000076661">
    <property type="component" value="Unassembled WGS sequence"/>
</dbReference>
<comment type="caution">
    <text evidence="2">The sequence shown here is derived from an EMBL/GenBank/DDBJ whole genome shotgun (WGS) entry which is preliminary data.</text>
</comment>
<proteinExistence type="predicted"/>
<keyword evidence="1" id="KW-0812">Transmembrane</keyword>
<feature type="transmembrane region" description="Helical" evidence="1">
    <location>
        <begin position="15"/>
        <end position="42"/>
    </location>
</feature>
<keyword evidence="1" id="KW-1133">Transmembrane helix</keyword>
<name>A0A167KCJ7_9GAMM</name>
<dbReference type="PATRIC" id="fig|1365257.3.peg.3964"/>